<feature type="transmembrane region" description="Helical" evidence="1">
    <location>
        <begin position="224"/>
        <end position="244"/>
    </location>
</feature>
<keyword evidence="1" id="KW-0472">Membrane</keyword>
<keyword evidence="3" id="KW-1185">Reference proteome</keyword>
<gene>
    <name evidence="2" type="ORF">AOQ84DRAFT_283570</name>
</gene>
<dbReference type="GO" id="GO:0005544">
    <property type="term" value="F:calcium-dependent phospholipid binding"/>
    <property type="evidence" value="ECO:0007669"/>
    <property type="project" value="InterPro"/>
</dbReference>
<dbReference type="GO" id="GO:0012506">
    <property type="term" value="C:vesicle membrane"/>
    <property type="evidence" value="ECO:0007669"/>
    <property type="project" value="TreeGrafter"/>
</dbReference>
<dbReference type="PANTHER" id="PTHR10502:SF107">
    <property type="entry name" value="ANNEXIN ANXC4 (AFU_ORTHOLOGUE AFUA_3G07020)"/>
    <property type="match status" value="1"/>
</dbReference>
<dbReference type="GO" id="GO:0005509">
    <property type="term" value="F:calcium ion binding"/>
    <property type="evidence" value="ECO:0007669"/>
    <property type="project" value="InterPro"/>
</dbReference>
<dbReference type="Gene3D" id="1.10.220.10">
    <property type="entry name" value="Annexin"/>
    <property type="match status" value="1"/>
</dbReference>
<dbReference type="Proteomes" id="UP000250140">
    <property type="component" value="Unassembled WGS sequence"/>
</dbReference>
<dbReference type="OrthoDB" id="2134400at2759"/>
<evidence type="ECO:0000313" key="2">
    <source>
        <dbReference type="EMBL" id="OCL13224.1"/>
    </source>
</evidence>
<protein>
    <submittedName>
        <fullName evidence="2">Annexin</fullName>
    </submittedName>
</protein>
<proteinExistence type="predicted"/>
<name>A0A8E2FA44_9PEZI</name>
<dbReference type="GO" id="GO:0005634">
    <property type="term" value="C:nucleus"/>
    <property type="evidence" value="ECO:0007669"/>
    <property type="project" value="TreeGrafter"/>
</dbReference>
<dbReference type="PANTHER" id="PTHR10502">
    <property type="entry name" value="ANNEXIN"/>
    <property type="match status" value="1"/>
</dbReference>
<sequence length="337" mass="38934">KEKKDVKIYNATEDAIALADALARNPADCDVLVDILPALSRDQMFDLRSEYEGYCKTEEHDGNLAECIKLRVGGVFGEICYATVLGQYESEGYWVERACSSNLMALSMLGGALFGRPNIEIQEIKDKFRSVKYRSSLTQLVEDRLEVDQARRIALVALAAERQGESDTRPDEYRDSDVDELHRAIDGRYDSQLLWRIMLRSDAQLREVLKEYTRKYRINLPLKILWMSYDPALVIISYILIGVMNRPARDAQSLYDALMALTKSELKESRMSLENDEEWKFQLLASILVRAHWDRRHLKNVKIEYEEKYQSTVELDLVNATTGYFREFCLGLVRTET</sequence>
<dbReference type="SUPFAM" id="SSF47874">
    <property type="entry name" value="Annexin"/>
    <property type="match status" value="1"/>
</dbReference>
<dbReference type="GO" id="GO:0005886">
    <property type="term" value="C:plasma membrane"/>
    <property type="evidence" value="ECO:0007669"/>
    <property type="project" value="TreeGrafter"/>
</dbReference>
<reference evidence="2 3" key="1">
    <citation type="journal article" date="2016" name="Nat. Commun.">
        <title>Ectomycorrhizal ecology is imprinted in the genome of the dominant symbiotic fungus Cenococcum geophilum.</title>
        <authorList>
            <consortium name="DOE Joint Genome Institute"/>
            <person name="Peter M."/>
            <person name="Kohler A."/>
            <person name="Ohm R.A."/>
            <person name="Kuo A."/>
            <person name="Krutzmann J."/>
            <person name="Morin E."/>
            <person name="Arend M."/>
            <person name="Barry K.W."/>
            <person name="Binder M."/>
            <person name="Choi C."/>
            <person name="Clum A."/>
            <person name="Copeland A."/>
            <person name="Grisel N."/>
            <person name="Haridas S."/>
            <person name="Kipfer T."/>
            <person name="LaButti K."/>
            <person name="Lindquist E."/>
            <person name="Lipzen A."/>
            <person name="Maire R."/>
            <person name="Meier B."/>
            <person name="Mihaltcheva S."/>
            <person name="Molinier V."/>
            <person name="Murat C."/>
            <person name="Poggeler S."/>
            <person name="Quandt C.A."/>
            <person name="Sperisen C."/>
            <person name="Tritt A."/>
            <person name="Tisserant E."/>
            <person name="Crous P.W."/>
            <person name="Henrissat B."/>
            <person name="Nehls U."/>
            <person name="Egli S."/>
            <person name="Spatafora J.W."/>
            <person name="Grigoriev I.V."/>
            <person name="Martin F.M."/>
        </authorList>
    </citation>
    <scope>NUCLEOTIDE SEQUENCE [LARGE SCALE GENOMIC DNA]</scope>
    <source>
        <strain evidence="2 3">CBS 207.34</strain>
    </source>
</reference>
<keyword evidence="1" id="KW-0812">Transmembrane</keyword>
<dbReference type="GO" id="GO:0005737">
    <property type="term" value="C:cytoplasm"/>
    <property type="evidence" value="ECO:0007669"/>
    <property type="project" value="TreeGrafter"/>
</dbReference>
<accession>A0A8E2FA44</accession>
<evidence type="ECO:0000256" key="1">
    <source>
        <dbReference type="SAM" id="Phobius"/>
    </source>
</evidence>
<dbReference type="InterPro" id="IPR037104">
    <property type="entry name" value="Annexin_sf"/>
</dbReference>
<evidence type="ECO:0000313" key="3">
    <source>
        <dbReference type="Proteomes" id="UP000250140"/>
    </source>
</evidence>
<feature type="non-terminal residue" evidence="2">
    <location>
        <position position="337"/>
    </location>
</feature>
<keyword evidence="1" id="KW-1133">Transmembrane helix</keyword>
<dbReference type="GO" id="GO:0001786">
    <property type="term" value="F:phosphatidylserine binding"/>
    <property type="evidence" value="ECO:0007669"/>
    <property type="project" value="TreeGrafter"/>
</dbReference>
<dbReference type="EMBL" id="KV748763">
    <property type="protein sequence ID" value="OCL13224.1"/>
    <property type="molecule type" value="Genomic_DNA"/>
</dbReference>
<organism evidence="2 3">
    <name type="scientific">Glonium stellatum</name>
    <dbReference type="NCBI Taxonomy" id="574774"/>
    <lineage>
        <taxon>Eukaryota</taxon>
        <taxon>Fungi</taxon>
        <taxon>Dikarya</taxon>
        <taxon>Ascomycota</taxon>
        <taxon>Pezizomycotina</taxon>
        <taxon>Dothideomycetes</taxon>
        <taxon>Pleosporomycetidae</taxon>
        <taxon>Gloniales</taxon>
        <taxon>Gloniaceae</taxon>
        <taxon>Glonium</taxon>
    </lineage>
</organism>
<dbReference type="AlphaFoldDB" id="A0A8E2FA44"/>